<dbReference type="EC" id="2.7.13.3" evidence="2"/>
<proteinExistence type="predicted"/>
<feature type="transmembrane region" description="Helical" evidence="5">
    <location>
        <begin position="209"/>
        <end position="232"/>
    </location>
</feature>
<accession>A0ABQ0MF14</accession>
<dbReference type="Proteomes" id="UP000194153">
    <property type="component" value="Unassembled WGS sequence"/>
</dbReference>
<protein>
    <recommendedName>
        <fullName evidence="2">histidine kinase</fullName>
        <ecNumber evidence="2">2.7.13.3</ecNumber>
    </recommendedName>
</protein>
<dbReference type="Gene3D" id="3.30.450.20">
    <property type="entry name" value="PAS domain"/>
    <property type="match status" value="3"/>
</dbReference>
<keyword evidence="5" id="KW-0812">Transmembrane</keyword>
<dbReference type="Pfam" id="PF00072">
    <property type="entry name" value="Response_reg"/>
    <property type="match status" value="1"/>
</dbReference>
<dbReference type="SUPFAM" id="SSF47384">
    <property type="entry name" value="Homodimeric domain of signal transducing histidine kinase"/>
    <property type="match status" value="1"/>
</dbReference>
<name>A0ABQ0MF14_9BACT</name>
<reference evidence="10 11" key="1">
    <citation type="submission" date="2017-04" db="EMBL/GenBank/DDBJ databases">
        <authorList>
            <consortium name="Geobacter pelophilus Genome Sequencing"/>
            <person name="Aoyagi T."/>
            <person name="Koike H."/>
            <person name="Hori T."/>
        </authorList>
    </citation>
    <scope>NUCLEOTIDE SEQUENCE [LARGE SCALE GENOMIC DNA]</scope>
    <source>
        <strain evidence="10 11">Drf2</strain>
    </source>
</reference>
<dbReference type="CDD" id="cd00082">
    <property type="entry name" value="HisKA"/>
    <property type="match status" value="1"/>
</dbReference>
<dbReference type="Pfam" id="PF08447">
    <property type="entry name" value="PAS_3"/>
    <property type="match status" value="1"/>
</dbReference>
<dbReference type="SUPFAM" id="SSF52172">
    <property type="entry name" value="CheY-like"/>
    <property type="match status" value="1"/>
</dbReference>
<reference evidence="11" key="2">
    <citation type="submission" date="2017-05" db="EMBL/GenBank/DDBJ databases">
        <title>Draft genome sequence of Geobacter pelophilus, a iron(III)-reducing bacteria.</title>
        <authorList>
            <person name="Aoyagi T."/>
            <person name="Koike H."/>
            <person name="Morita T."/>
            <person name="Sato Y."/>
            <person name="Habe H."/>
            <person name="Hori T."/>
        </authorList>
    </citation>
    <scope>NUCLEOTIDE SEQUENCE [LARGE SCALE GENOMIC DNA]</scope>
    <source>
        <strain evidence="11">Drf2</strain>
    </source>
</reference>
<gene>
    <name evidence="10" type="ORF">GPEL0_01r0700</name>
</gene>
<evidence type="ECO:0000259" key="7">
    <source>
        <dbReference type="PROSITE" id="PS50110"/>
    </source>
</evidence>
<comment type="catalytic activity">
    <reaction evidence="1">
        <text>ATP + protein L-histidine = ADP + protein N-phospho-L-histidine.</text>
        <dbReference type="EC" id="2.7.13.3"/>
    </reaction>
</comment>
<dbReference type="SMART" id="SM00091">
    <property type="entry name" value="PAS"/>
    <property type="match status" value="3"/>
</dbReference>
<dbReference type="CDD" id="cd00130">
    <property type="entry name" value="PAS"/>
    <property type="match status" value="1"/>
</dbReference>
<dbReference type="PROSITE" id="PS50109">
    <property type="entry name" value="HIS_KIN"/>
    <property type="match status" value="1"/>
</dbReference>
<evidence type="ECO:0000256" key="2">
    <source>
        <dbReference type="ARBA" id="ARBA00012438"/>
    </source>
</evidence>
<evidence type="ECO:0000259" key="8">
    <source>
        <dbReference type="PROSITE" id="PS50112"/>
    </source>
</evidence>
<dbReference type="InterPro" id="IPR000014">
    <property type="entry name" value="PAS"/>
</dbReference>
<dbReference type="PRINTS" id="PR00344">
    <property type="entry name" value="BCTRLSENSOR"/>
</dbReference>
<dbReference type="Pfam" id="PF02518">
    <property type="entry name" value="HATPase_c"/>
    <property type="match status" value="1"/>
</dbReference>
<dbReference type="EMBL" id="BDQG01000001">
    <property type="protein sequence ID" value="GAW65688.1"/>
    <property type="molecule type" value="Genomic_DNA"/>
</dbReference>
<dbReference type="NCBIfam" id="TIGR00229">
    <property type="entry name" value="sensory_box"/>
    <property type="match status" value="3"/>
</dbReference>
<dbReference type="Gene3D" id="3.40.50.2300">
    <property type="match status" value="1"/>
</dbReference>
<feature type="domain" description="Histidine kinase" evidence="6">
    <location>
        <begin position="657"/>
        <end position="882"/>
    </location>
</feature>
<dbReference type="SMART" id="SM00387">
    <property type="entry name" value="HATPase_c"/>
    <property type="match status" value="1"/>
</dbReference>
<dbReference type="PROSITE" id="PS50113">
    <property type="entry name" value="PAC"/>
    <property type="match status" value="1"/>
</dbReference>
<feature type="modified residue" description="4-aspartylphosphate" evidence="4">
    <location>
        <position position="954"/>
    </location>
</feature>
<dbReference type="SMART" id="SM00086">
    <property type="entry name" value="PAC"/>
    <property type="match status" value="2"/>
</dbReference>
<evidence type="ECO:0000259" key="9">
    <source>
        <dbReference type="PROSITE" id="PS50113"/>
    </source>
</evidence>
<organism evidence="10 11">
    <name type="scientific">Geoanaerobacter pelophilus</name>
    <dbReference type="NCBI Taxonomy" id="60036"/>
    <lineage>
        <taxon>Bacteria</taxon>
        <taxon>Pseudomonadati</taxon>
        <taxon>Thermodesulfobacteriota</taxon>
        <taxon>Desulfuromonadia</taxon>
        <taxon>Geobacterales</taxon>
        <taxon>Geobacteraceae</taxon>
        <taxon>Geoanaerobacter</taxon>
    </lineage>
</organism>
<evidence type="ECO:0000256" key="1">
    <source>
        <dbReference type="ARBA" id="ARBA00000085"/>
    </source>
</evidence>
<dbReference type="PROSITE" id="PS50112">
    <property type="entry name" value="PAS"/>
    <property type="match status" value="1"/>
</dbReference>
<dbReference type="InterPro" id="IPR013656">
    <property type="entry name" value="PAS_4"/>
</dbReference>
<keyword evidence="5" id="KW-1133">Transmembrane helix</keyword>
<dbReference type="SMART" id="SM00448">
    <property type="entry name" value="REC"/>
    <property type="match status" value="1"/>
</dbReference>
<comment type="caution">
    <text evidence="10">The sequence shown here is derived from an EMBL/GenBank/DDBJ whole genome shotgun (WGS) entry which is preliminary data.</text>
</comment>
<dbReference type="InterPro" id="IPR036890">
    <property type="entry name" value="HATPase_C_sf"/>
</dbReference>
<dbReference type="InterPro" id="IPR035965">
    <property type="entry name" value="PAS-like_dom_sf"/>
</dbReference>
<dbReference type="InterPro" id="IPR013655">
    <property type="entry name" value="PAS_fold_3"/>
</dbReference>
<sequence length="1021" mass="114576">MKLFRQIVLALALASLICILTYTAVSRYVVQKAEENLRSIMLSHRGFHAYIQRVMHPTYYKARDKGMIDQNFYAPEILSSSYITRVMHDFFNEARVKEGLPPVYYKLASNNPRNPVNRADEQEEALIRLFNSNRSLKEYSKVVTVNGHRQLIYAKPFLETNQPCLRCHGKREDAPSGLQALYQGEGGFNEKAGDIRAIESIRIPIDDDLLAALVAASFSLSAVIILALLYLFNQNLRQKVREGTEALRGEIEERKAIQEALATSEENYRQFTALTSDYVHRCSRKLGAPYRIEWIGGALGSISGYDIEEMYQLGCWMPLVHPADRESTAAELESLRPGETRELTFRIIAKDQSVRWISDTCRCELGSCQDELIVYGAASDVTERVLAEEMLQLTRVTVNAVSDAIFWAAPDGRVVDVNEAACLKLGYTREELLGMTIPEIDPGESLEELQQQFQELRQVGTVCFESTHRAKDGRLIPVEVSVNYVRHGDVERNCGIARDISERKAMEEALRQSEESFRSIVESSPLAMHFYQLAAYGELVFNGGNPSADRMFGISHGHLIGKTLEEAFPLLAASDFSELCRKVAKGELGQQSFERSFDDNLIRGTYSVQMYRSSPAMLVVDFMDITERKRGEEERLNLEKQLLHAQKLESLGVLAGGIAHDFNNLLTSIMGHTDLALLRLNRESPVRENLHQVEVAATRAADLAKQMLAYSGRGKFLVEPIDLNRLVEEMTKMLEISISKRCVLRFNLAARIPMIDADATQLRQIIMNLVINASEAIGEKSGVIAVSTGCMQCDRRYLNSFWLNEQIPEGLYIWFEIADTGCGMDKETVAKIFDPFFTTKFTGRGLGMAAVLGIVRGHKGAIKVYSEVGQGTSFKVLLPAGERVKEFLEAYGDNEDGWKGKGTVLLVDDEETVIGIGSEMLKELGFEVLTALDGREGLELFKQQKERIVAVLLDLTMPHLDGEQTFRELRLLDPEVKVIMSSGYNEQEVTQRFAGKGLAGFIQKPYKLSTLKDVISGLFQN</sequence>
<dbReference type="InterPro" id="IPR003594">
    <property type="entry name" value="HATPase_dom"/>
</dbReference>
<dbReference type="SUPFAM" id="SSF55785">
    <property type="entry name" value="PYP-like sensor domain (PAS domain)"/>
    <property type="match status" value="3"/>
</dbReference>
<evidence type="ECO:0000313" key="11">
    <source>
        <dbReference type="Proteomes" id="UP000194153"/>
    </source>
</evidence>
<keyword evidence="3 4" id="KW-0597">Phosphoprotein</keyword>
<dbReference type="PANTHER" id="PTHR43065:SF42">
    <property type="entry name" value="TWO-COMPONENT SENSOR PPRA"/>
    <property type="match status" value="1"/>
</dbReference>
<feature type="domain" description="Response regulatory" evidence="7">
    <location>
        <begin position="903"/>
        <end position="1019"/>
    </location>
</feature>
<dbReference type="RefSeq" id="WP_085812110.1">
    <property type="nucleotide sequence ID" value="NZ_BDQG01000001.1"/>
</dbReference>
<dbReference type="InterPro" id="IPR001610">
    <property type="entry name" value="PAC"/>
</dbReference>
<dbReference type="InterPro" id="IPR001789">
    <property type="entry name" value="Sig_transdc_resp-reg_receiver"/>
</dbReference>
<keyword evidence="11" id="KW-1185">Reference proteome</keyword>
<dbReference type="SMART" id="SM00388">
    <property type="entry name" value="HisKA"/>
    <property type="match status" value="1"/>
</dbReference>
<dbReference type="PROSITE" id="PS50110">
    <property type="entry name" value="RESPONSE_REGULATORY"/>
    <property type="match status" value="1"/>
</dbReference>
<dbReference type="InterPro" id="IPR021796">
    <property type="entry name" value="Tll0287-like_dom"/>
</dbReference>
<keyword evidence="5" id="KW-0472">Membrane</keyword>
<dbReference type="InterPro" id="IPR004358">
    <property type="entry name" value="Sig_transdc_His_kin-like_C"/>
</dbReference>
<evidence type="ECO:0000256" key="3">
    <source>
        <dbReference type="ARBA" id="ARBA00022553"/>
    </source>
</evidence>
<feature type="domain" description="PAC" evidence="9">
    <location>
        <begin position="462"/>
        <end position="512"/>
    </location>
</feature>
<dbReference type="Pfam" id="PF11845">
    <property type="entry name" value="Tll0287-like"/>
    <property type="match status" value="1"/>
</dbReference>
<dbReference type="InterPro" id="IPR011006">
    <property type="entry name" value="CheY-like_superfamily"/>
</dbReference>
<dbReference type="InterPro" id="IPR036097">
    <property type="entry name" value="HisK_dim/P_sf"/>
</dbReference>
<dbReference type="Gene3D" id="3.30.565.10">
    <property type="entry name" value="Histidine kinase-like ATPase, C-terminal domain"/>
    <property type="match status" value="1"/>
</dbReference>
<dbReference type="CDD" id="cd00156">
    <property type="entry name" value="REC"/>
    <property type="match status" value="1"/>
</dbReference>
<evidence type="ECO:0000259" key="6">
    <source>
        <dbReference type="PROSITE" id="PS50109"/>
    </source>
</evidence>
<evidence type="ECO:0000313" key="10">
    <source>
        <dbReference type="EMBL" id="GAW65688.1"/>
    </source>
</evidence>
<dbReference type="Gene3D" id="1.10.287.130">
    <property type="match status" value="1"/>
</dbReference>
<dbReference type="Pfam" id="PF08448">
    <property type="entry name" value="PAS_4"/>
    <property type="match status" value="1"/>
</dbReference>
<dbReference type="PANTHER" id="PTHR43065">
    <property type="entry name" value="SENSOR HISTIDINE KINASE"/>
    <property type="match status" value="1"/>
</dbReference>
<dbReference type="InterPro" id="IPR005467">
    <property type="entry name" value="His_kinase_dom"/>
</dbReference>
<feature type="domain" description="PAS" evidence="8">
    <location>
        <begin position="390"/>
        <end position="460"/>
    </location>
</feature>
<dbReference type="InterPro" id="IPR003661">
    <property type="entry name" value="HisK_dim/P_dom"/>
</dbReference>
<dbReference type="InterPro" id="IPR000700">
    <property type="entry name" value="PAS-assoc_C"/>
</dbReference>
<evidence type="ECO:0000256" key="4">
    <source>
        <dbReference type="PROSITE-ProRule" id="PRU00169"/>
    </source>
</evidence>
<evidence type="ECO:0000256" key="5">
    <source>
        <dbReference type="SAM" id="Phobius"/>
    </source>
</evidence>
<dbReference type="Pfam" id="PF13426">
    <property type="entry name" value="PAS_9"/>
    <property type="match status" value="1"/>
</dbReference>
<dbReference type="SUPFAM" id="SSF55874">
    <property type="entry name" value="ATPase domain of HSP90 chaperone/DNA topoisomerase II/histidine kinase"/>
    <property type="match status" value="1"/>
</dbReference>